<evidence type="ECO:0000313" key="1">
    <source>
        <dbReference type="EMBL" id="TDR54003.1"/>
    </source>
</evidence>
<dbReference type="EMBL" id="SNZK01000003">
    <property type="protein sequence ID" value="TDR54003.1"/>
    <property type="molecule type" value="Genomic_DNA"/>
</dbReference>
<comment type="caution">
    <text evidence="1">The sequence shown here is derived from an EMBL/GenBank/DDBJ whole genome shotgun (WGS) entry which is preliminary data.</text>
</comment>
<reference evidence="1 2" key="1">
    <citation type="submission" date="2019-03" db="EMBL/GenBank/DDBJ databases">
        <title>Genomic Encyclopedia of Type Strains, Phase III (KMG-III): the genomes of soil and plant-associated and newly described type strains.</title>
        <authorList>
            <person name="Whitman W."/>
        </authorList>
    </citation>
    <scope>NUCLEOTIDE SEQUENCE [LARGE SCALE GENOMIC DNA]</scope>
    <source>
        <strain evidence="1 2">CECT 7972</strain>
    </source>
</reference>
<organism evidence="1 2">
    <name type="scientific">Listeria rocourtiae</name>
    <dbReference type="NCBI Taxonomy" id="647910"/>
    <lineage>
        <taxon>Bacteria</taxon>
        <taxon>Bacillati</taxon>
        <taxon>Bacillota</taxon>
        <taxon>Bacilli</taxon>
        <taxon>Bacillales</taxon>
        <taxon>Listeriaceae</taxon>
        <taxon>Listeria</taxon>
    </lineage>
</organism>
<accession>A0A4R6ZNE5</accession>
<dbReference type="Proteomes" id="UP000295558">
    <property type="component" value="Unassembled WGS sequence"/>
</dbReference>
<gene>
    <name evidence="1" type="ORF">DFP96_10399</name>
</gene>
<keyword evidence="2" id="KW-1185">Reference proteome</keyword>
<proteinExistence type="predicted"/>
<name>A0A4R6ZNE5_9LIST</name>
<sequence>MHMKKRIGSLSIVLGCVLSSVIIGVNLVNSGHISFDKNLGAVVAEAAGISGKVEINGVSYKWAETSWSKNRGMTFNPGNHVYQFSPNPHDDPWYNKNQTKFYKLAADQIKKQGDDAKWDQKAWPDSIKVSINGISYTLKPR</sequence>
<dbReference type="AlphaFoldDB" id="A0A4R6ZNE5"/>
<protein>
    <submittedName>
        <fullName evidence="1">Uncharacterized protein</fullName>
    </submittedName>
</protein>
<evidence type="ECO:0000313" key="2">
    <source>
        <dbReference type="Proteomes" id="UP000295558"/>
    </source>
</evidence>